<evidence type="ECO:0008006" key="3">
    <source>
        <dbReference type="Google" id="ProtNLM"/>
    </source>
</evidence>
<sequence length="70" mass="7994">MAVDPEADYWTVAEVAEYWGVSPQTIRTYRSRGRGEIPKEDRMFGRSPAWKPATIIDFVRPGQGARTDLH</sequence>
<keyword evidence="2" id="KW-1185">Reference proteome</keyword>
<reference evidence="1 2" key="1">
    <citation type="journal article" date="2019" name="Int. J. Syst. Evol. Microbiol.">
        <title>The Global Catalogue of Microorganisms (GCM) 10K type strain sequencing project: providing services to taxonomists for standard genome sequencing and annotation.</title>
        <authorList>
            <consortium name="The Broad Institute Genomics Platform"/>
            <consortium name="The Broad Institute Genome Sequencing Center for Infectious Disease"/>
            <person name="Wu L."/>
            <person name="Ma J."/>
        </authorList>
    </citation>
    <scope>NUCLEOTIDE SEQUENCE [LARGE SCALE GENOMIC DNA]</scope>
    <source>
        <strain evidence="1 2">JCM 3053</strain>
    </source>
</reference>
<evidence type="ECO:0000313" key="1">
    <source>
        <dbReference type="EMBL" id="GAA2218928.1"/>
    </source>
</evidence>
<dbReference type="RefSeq" id="WP_234846067.1">
    <property type="nucleotide sequence ID" value="NZ_BAAART010000009.1"/>
</dbReference>
<comment type="caution">
    <text evidence="1">The sequence shown here is derived from an EMBL/GenBank/DDBJ whole genome shotgun (WGS) entry which is preliminary data.</text>
</comment>
<name>A0ABN3D476_9ACTN</name>
<gene>
    <name evidence="1" type="ORF">GCM10010104_04880</name>
</gene>
<accession>A0ABN3D476</accession>
<dbReference type="EMBL" id="BAAART010000009">
    <property type="protein sequence ID" value="GAA2218928.1"/>
    <property type="molecule type" value="Genomic_DNA"/>
</dbReference>
<dbReference type="Proteomes" id="UP001501474">
    <property type="component" value="Unassembled WGS sequence"/>
</dbReference>
<protein>
    <recommendedName>
        <fullName evidence="3">Helix-turn-helix domain-containing protein</fullName>
    </recommendedName>
</protein>
<dbReference type="SUPFAM" id="SSF46955">
    <property type="entry name" value="Putative DNA-binding domain"/>
    <property type="match status" value="1"/>
</dbReference>
<evidence type="ECO:0000313" key="2">
    <source>
        <dbReference type="Proteomes" id="UP001501474"/>
    </source>
</evidence>
<dbReference type="InterPro" id="IPR009061">
    <property type="entry name" value="DNA-bd_dom_put_sf"/>
</dbReference>
<organism evidence="1 2">
    <name type="scientific">Streptomyces indiaensis</name>
    <dbReference type="NCBI Taxonomy" id="284033"/>
    <lineage>
        <taxon>Bacteria</taxon>
        <taxon>Bacillati</taxon>
        <taxon>Actinomycetota</taxon>
        <taxon>Actinomycetes</taxon>
        <taxon>Kitasatosporales</taxon>
        <taxon>Streptomycetaceae</taxon>
        <taxon>Streptomyces</taxon>
    </lineage>
</organism>
<proteinExistence type="predicted"/>